<dbReference type="Pfam" id="PF12146">
    <property type="entry name" value="Hydrolase_4"/>
    <property type="match status" value="1"/>
</dbReference>
<evidence type="ECO:0000313" key="2">
    <source>
        <dbReference type="EMBL" id="KAG8468887.1"/>
    </source>
</evidence>
<organism evidence="2 3">
    <name type="scientific">Diacronema lutheri</name>
    <name type="common">Unicellular marine alga</name>
    <name type="synonym">Monochrysis lutheri</name>
    <dbReference type="NCBI Taxonomy" id="2081491"/>
    <lineage>
        <taxon>Eukaryota</taxon>
        <taxon>Haptista</taxon>
        <taxon>Haptophyta</taxon>
        <taxon>Pavlovophyceae</taxon>
        <taxon>Pavlovales</taxon>
        <taxon>Pavlovaceae</taxon>
        <taxon>Diacronema</taxon>
    </lineage>
</organism>
<comment type="caution">
    <text evidence="2">The sequence shown here is derived from an EMBL/GenBank/DDBJ whole genome shotgun (WGS) entry which is preliminary data.</text>
</comment>
<name>A0A8J5XUZ9_DIALT</name>
<feature type="domain" description="Serine aminopeptidase S33" evidence="1">
    <location>
        <begin position="69"/>
        <end position="154"/>
    </location>
</feature>
<proteinExistence type="predicted"/>
<dbReference type="SUPFAM" id="SSF53474">
    <property type="entry name" value="alpha/beta-Hydrolases"/>
    <property type="match status" value="1"/>
</dbReference>
<reference evidence="2" key="1">
    <citation type="submission" date="2021-05" db="EMBL/GenBank/DDBJ databases">
        <title>The genome of the haptophyte Pavlova lutheri (Diacronema luteri, Pavlovales) - a model for lipid biosynthesis in eukaryotic algae.</title>
        <authorList>
            <person name="Hulatt C.J."/>
            <person name="Posewitz M.C."/>
        </authorList>
    </citation>
    <scope>NUCLEOTIDE SEQUENCE</scope>
    <source>
        <strain evidence="2">NIVA-4/92</strain>
    </source>
</reference>
<keyword evidence="3" id="KW-1185">Reference proteome</keyword>
<dbReference type="Proteomes" id="UP000751190">
    <property type="component" value="Unassembled WGS sequence"/>
</dbReference>
<evidence type="ECO:0000313" key="3">
    <source>
        <dbReference type="Proteomes" id="UP000751190"/>
    </source>
</evidence>
<evidence type="ECO:0000259" key="1">
    <source>
        <dbReference type="Pfam" id="PF12146"/>
    </source>
</evidence>
<sequence length="176" mass="18376">MATPLRVLPTTFSARRCAATLSICWLGSETAVGMGADEPLLVFFAGIDEDCAHNLHLAKLSRAMPRSLCAGIEYTGHGRSSGARGELPADAAHTFIEDLCDCALFVAAQCESARLVLAASLGGLVALLLPTERAQLSARVAGVVALAPAVDAIPSACLARLHCAGDAQRHSPSRRW</sequence>
<protein>
    <recommendedName>
        <fullName evidence="1">Serine aminopeptidase S33 domain-containing protein</fullName>
    </recommendedName>
</protein>
<dbReference type="InterPro" id="IPR029058">
    <property type="entry name" value="AB_hydrolase_fold"/>
</dbReference>
<gene>
    <name evidence="2" type="ORF">KFE25_007405</name>
</gene>
<accession>A0A8J5XUZ9</accession>
<dbReference type="Gene3D" id="3.40.50.1820">
    <property type="entry name" value="alpha/beta hydrolase"/>
    <property type="match status" value="1"/>
</dbReference>
<dbReference type="AlphaFoldDB" id="A0A8J5XUZ9"/>
<dbReference type="InterPro" id="IPR022742">
    <property type="entry name" value="Hydrolase_4"/>
</dbReference>
<dbReference type="EMBL" id="JAGTXO010000003">
    <property type="protein sequence ID" value="KAG8468887.1"/>
    <property type="molecule type" value="Genomic_DNA"/>
</dbReference>